<protein>
    <submittedName>
        <fullName evidence="2">GAF domain-containing protein</fullName>
    </submittedName>
</protein>
<dbReference type="RefSeq" id="WP_327794507.1">
    <property type="nucleotide sequence ID" value="NZ_JADQAZ010000002.1"/>
</dbReference>
<proteinExistence type="predicted"/>
<dbReference type="EMBL" id="JADQAZ010000002">
    <property type="protein sequence ID" value="MBT0958298.1"/>
    <property type="molecule type" value="Genomic_DNA"/>
</dbReference>
<dbReference type="Proteomes" id="UP001315686">
    <property type="component" value="Unassembled WGS sequence"/>
</dbReference>
<dbReference type="InterPro" id="IPR003018">
    <property type="entry name" value="GAF"/>
</dbReference>
<accession>A0AAP2CQL7</accession>
<gene>
    <name evidence="2" type="ORF">IV417_12945</name>
</gene>
<dbReference type="Gene3D" id="3.30.450.40">
    <property type="match status" value="1"/>
</dbReference>
<dbReference type="InterPro" id="IPR029016">
    <property type="entry name" value="GAF-like_dom_sf"/>
</dbReference>
<evidence type="ECO:0000259" key="1">
    <source>
        <dbReference type="Pfam" id="PF13185"/>
    </source>
</evidence>
<sequence>METVMEAPTRTFIEVSEVWVPEGDRLVLGSGSYGTLDSFAAASGKESFTKGEGLPGKAWAEGRPVVLKEFDGSYFKRTEAAKEVGLTSAVAIPVFDGKRLKAVLVTLCADDSERMGAIEVWSEKEGLLTLDEGYFGAAKHFEFVSQHTQFPKGQGLPGGVWSAKTPILMRDLGSGYRFVRAESAEKAGLTTGIGLPVPMPGGGHFVVTLLSAKGTPLANRFEIWDARSAKVGTKNEAVLIDGICKRDGALWSDETERRVGAWKGLIGKVLGTGLPVLETGPSPVTANYTSAVALPMYAHGEVSHIVAWYS</sequence>
<organism evidence="2 3">
    <name type="scientific">Harenicola maris</name>
    <dbReference type="NCBI Taxonomy" id="2841044"/>
    <lineage>
        <taxon>Bacteria</taxon>
        <taxon>Pseudomonadati</taxon>
        <taxon>Pseudomonadota</taxon>
        <taxon>Alphaproteobacteria</taxon>
        <taxon>Rhodobacterales</taxon>
        <taxon>Paracoccaceae</taxon>
        <taxon>Harenicola</taxon>
    </lineage>
</organism>
<dbReference type="SUPFAM" id="SSF55781">
    <property type="entry name" value="GAF domain-like"/>
    <property type="match status" value="1"/>
</dbReference>
<keyword evidence="3" id="KW-1185">Reference proteome</keyword>
<reference evidence="2 3" key="1">
    <citation type="journal article" date="2021" name="Arch. Microbiol.">
        <title>Harenicola maris gen. nov., sp. nov. isolated from the Sea of Japan shallow sediments.</title>
        <authorList>
            <person name="Romanenko L.A."/>
            <person name="Kurilenko V.V."/>
            <person name="Chernysheva N.Y."/>
            <person name="Tekutyeva L.A."/>
            <person name="Velansky P.V."/>
            <person name="Svetashev V.I."/>
            <person name="Isaeva M.P."/>
        </authorList>
    </citation>
    <scope>NUCLEOTIDE SEQUENCE [LARGE SCALE GENOMIC DNA]</scope>
    <source>
        <strain evidence="2 3">KMM 3653</strain>
    </source>
</reference>
<feature type="domain" description="GAF" evidence="1">
    <location>
        <begin position="18"/>
        <end position="106"/>
    </location>
</feature>
<dbReference type="AlphaFoldDB" id="A0AAP2CQL7"/>
<evidence type="ECO:0000313" key="3">
    <source>
        <dbReference type="Proteomes" id="UP001315686"/>
    </source>
</evidence>
<evidence type="ECO:0000313" key="2">
    <source>
        <dbReference type="EMBL" id="MBT0958298.1"/>
    </source>
</evidence>
<dbReference type="Pfam" id="PF13185">
    <property type="entry name" value="GAF_2"/>
    <property type="match status" value="1"/>
</dbReference>
<comment type="caution">
    <text evidence="2">The sequence shown here is derived from an EMBL/GenBank/DDBJ whole genome shotgun (WGS) entry which is preliminary data.</text>
</comment>
<name>A0AAP2CQL7_9RHOB</name>